<gene>
    <name evidence="1" type="ORF">SAMN05660429_00619</name>
</gene>
<sequence length="73" mass="8671">MALFYWLAQKQKKLMSKGSEKILDEELKSLQNLTMWPTAKVKRKLKGRLKKQKVVSYEKVEENPSSLIMRKEM</sequence>
<reference evidence="1 2" key="1">
    <citation type="submission" date="2016-10" db="EMBL/GenBank/DDBJ databases">
        <authorList>
            <person name="de Groot N.N."/>
        </authorList>
    </citation>
    <scope>NUCLEOTIDE SEQUENCE [LARGE SCALE GENOMIC DNA]</scope>
    <source>
        <strain evidence="1 2">DSM 19706</strain>
    </source>
</reference>
<accession>A0A1H9ZWZ6</accession>
<evidence type="ECO:0000313" key="2">
    <source>
        <dbReference type="Proteomes" id="UP000199308"/>
    </source>
</evidence>
<organism evidence="1 2">
    <name type="scientific">Thalassotalea agarivorans</name>
    <name type="common">Thalassomonas agarivorans</name>
    <dbReference type="NCBI Taxonomy" id="349064"/>
    <lineage>
        <taxon>Bacteria</taxon>
        <taxon>Pseudomonadati</taxon>
        <taxon>Pseudomonadota</taxon>
        <taxon>Gammaproteobacteria</taxon>
        <taxon>Alteromonadales</taxon>
        <taxon>Colwelliaceae</taxon>
        <taxon>Thalassotalea</taxon>
    </lineage>
</organism>
<dbReference type="AlphaFoldDB" id="A0A1H9ZWZ6"/>
<dbReference type="EMBL" id="FOHK01000002">
    <property type="protein sequence ID" value="SES86332.1"/>
    <property type="molecule type" value="Genomic_DNA"/>
</dbReference>
<dbReference type="Proteomes" id="UP000199308">
    <property type="component" value="Unassembled WGS sequence"/>
</dbReference>
<keyword evidence="2" id="KW-1185">Reference proteome</keyword>
<dbReference type="OrthoDB" id="6228572at2"/>
<evidence type="ECO:0000313" key="1">
    <source>
        <dbReference type="EMBL" id="SES86332.1"/>
    </source>
</evidence>
<proteinExistence type="predicted"/>
<dbReference type="RefSeq" id="WP_093327589.1">
    <property type="nucleotide sequence ID" value="NZ_AP027363.1"/>
</dbReference>
<protein>
    <submittedName>
        <fullName evidence="1">Uncharacterized protein</fullName>
    </submittedName>
</protein>
<name>A0A1H9ZWZ6_THASX</name>